<dbReference type="HAMAP" id="MF_00470">
    <property type="entry name" value="MenC_1"/>
    <property type="match status" value="1"/>
</dbReference>
<comment type="caution">
    <text evidence="7">The sequence shown here is derived from an EMBL/GenBank/DDBJ whole genome shotgun (WGS) entry which is preliminary data.</text>
</comment>
<dbReference type="SFLD" id="SFLDG00180">
    <property type="entry name" value="muconate_cycloisomerase"/>
    <property type="match status" value="1"/>
</dbReference>
<dbReference type="UniPathway" id="UPA00079"/>
<sequence length="362" mass="40357">MNPLRSAIYRYSIPLLRPLPVRGGHISNRDGLILELSTPDGTHRSYGEIAPLPGLHDETLPEALEQLRNRIEEAMVDIATQSSLHKIPEFPGHLMPSVQTGLEMAACNLQASIRGTFPLPEAIPSLVPLNALVYGNPGNIEKQTLEHYSMGYRSFKFKVTNRDADTVAEQIRLLDAELEKEVEFRLDSNQSFDLDSASRFLETLPKQRISYIEEPLGNPRDIEELHARTGIRIALDETLWQSPDIRHHLPESCLGAYVLKPSRIGGISATIRLIQEAEQRNIPPIISSAFESGISLGFYALLCTTLRSATHAAGLDTFRQLGTDIISAALETEHGCIPAARAWEKSTRPNMEKLKKIDQWTL</sequence>
<keyword evidence="3 4" id="KW-0456">Lyase</keyword>
<dbReference type="InterPro" id="IPR041338">
    <property type="entry name" value="OSBS_N"/>
</dbReference>
<dbReference type="SMART" id="SM00922">
    <property type="entry name" value="MR_MLE"/>
    <property type="match status" value="1"/>
</dbReference>
<name>A0A5C4S3P1_PROVB</name>
<feature type="domain" description="Mandelate racemase/muconate lactonizing enzyme C-terminal" evidence="6">
    <location>
        <begin position="137"/>
        <end position="232"/>
    </location>
</feature>
<dbReference type="Gene3D" id="3.30.390.10">
    <property type="entry name" value="Enolase-like, N-terminal domain"/>
    <property type="match status" value="1"/>
</dbReference>
<dbReference type="GO" id="GO:0009234">
    <property type="term" value="P:menaquinone biosynthetic process"/>
    <property type="evidence" value="ECO:0007669"/>
    <property type="project" value="UniProtKB-UniRule"/>
</dbReference>
<dbReference type="InterPro" id="IPR010196">
    <property type="entry name" value="OSB_synthase_MenC1"/>
</dbReference>
<dbReference type="SFLD" id="SFLDF00009">
    <property type="entry name" value="o-succinylbenzoate_synthase"/>
    <property type="match status" value="1"/>
</dbReference>
<dbReference type="AlphaFoldDB" id="A0A5C4S3P1"/>
<dbReference type="EMBL" id="VDCI01000001">
    <property type="protein sequence ID" value="TNJ37925.1"/>
    <property type="molecule type" value="Genomic_DNA"/>
</dbReference>
<dbReference type="Gene3D" id="3.20.20.120">
    <property type="entry name" value="Enolase-like C-terminal domain"/>
    <property type="match status" value="1"/>
</dbReference>
<feature type="active site" description="Proton acceptor" evidence="4">
    <location>
        <position position="260"/>
    </location>
</feature>
<evidence type="ECO:0000256" key="1">
    <source>
        <dbReference type="ARBA" id="ARBA00022723"/>
    </source>
</evidence>
<keyword evidence="8" id="KW-1185">Reference proteome</keyword>
<feature type="binding site" evidence="4">
    <location>
        <position position="236"/>
    </location>
    <ligand>
        <name>Mg(2+)</name>
        <dbReference type="ChEBI" id="CHEBI:18420"/>
    </ligand>
</feature>
<keyword evidence="2 4" id="KW-0460">Magnesium</keyword>
<evidence type="ECO:0000256" key="4">
    <source>
        <dbReference type="HAMAP-Rule" id="MF_00470"/>
    </source>
</evidence>
<dbReference type="InterPro" id="IPR029065">
    <property type="entry name" value="Enolase_C-like"/>
</dbReference>
<dbReference type="InterPro" id="IPR029017">
    <property type="entry name" value="Enolase-like_N"/>
</dbReference>
<comment type="catalytic activity">
    <reaction evidence="4">
        <text>(1R,6R)-6-hydroxy-2-succinyl-cyclohexa-2,4-diene-1-carboxylate = 2-succinylbenzoate + H2O</text>
        <dbReference type="Rhea" id="RHEA:10196"/>
        <dbReference type="ChEBI" id="CHEBI:15377"/>
        <dbReference type="ChEBI" id="CHEBI:18325"/>
        <dbReference type="ChEBI" id="CHEBI:58689"/>
        <dbReference type="EC" id="4.2.1.113"/>
    </reaction>
</comment>
<dbReference type="UniPathway" id="UPA01057">
    <property type="reaction ID" value="UER00165"/>
</dbReference>
<dbReference type="InterPro" id="IPR013342">
    <property type="entry name" value="Mandelate_racemase_C"/>
</dbReference>
<feature type="binding site" evidence="4">
    <location>
        <position position="213"/>
    </location>
    <ligand>
        <name>Mg(2+)</name>
        <dbReference type="ChEBI" id="CHEBI:18420"/>
    </ligand>
</feature>
<comment type="similarity">
    <text evidence="4">Belongs to the mandelate racemase/muconate lactonizing enzyme family. MenC type 1 subfamily.</text>
</comment>
<dbReference type="Pfam" id="PF13378">
    <property type="entry name" value="MR_MLE_C"/>
    <property type="match status" value="1"/>
</dbReference>
<gene>
    <name evidence="4 7" type="primary">menC</name>
    <name evidence="7" type="ORF">FGF68_01740</name>
</gene>
<organism evidence="7 8">
    <name type="scientific">Prosthecochloris vibrioformis</name>
    <name type="common">Chlorobium vibrioforme</name>
    <dbReference type="NCBI Taxonomy" id="1098"/>
    <lineage>
        <taxon>Bacteria</taxon>
        <taxon>Pseudomonadati</taxon>
        <taxon>Chlorobiota</taxon>
        <taxon>Chlorobiia</taxon>
        <taxon>Chlorobiales</taxon>
        <taxon>Chlorobiaceae</taxon>
        <taxon>Prosthecochloris</taxon>
    </lineage>
</organism>
<dbReference type="PROSITE" id="PS00909">
    <property type="entry name" value="MR_MLE_2"/>
    <property type="match status" value="1"/>
</dbReference>
<dbReference type="GO" id="GO:0043748">
    <property type="term" value="F:O-succinylbenzoate synthase activity"/>
    <property type="evidence" value="ECO:0007669"/>
    <property type="project" value="UniProtKB-EC"/>
</dbReference>
<comment type="function">
    <text evidence="4">Converts 2-succinyl-6-hydroxy-2,4-cyclohexadiene-1-carboxylate (SHCHC) to 2-succinylbenzoate (OSB).</text>
</comment>
<dbReference type="EC" id="4.2.1.113" evidence="4 5"/>
<dbReference type="RefSeq" id="WP_139626122.1">
    <property type="nucleotide sequence ID" value="NZ_VDCI01000001.1"/>
</dbReference>
<dbReference type="SFLD" id="SFLDS00001">
    <property type="entry name" value="Enolase"/>
    <property type="match status" value="1"/>
</dbReference>
<evidence type="ECO:0000256" key="5">
    <source>
        <dbReference type="NCBIfam" id="TIGR01927"/>
    </source>
</evidence>
<dbReference type="InterPro" id="IPR018110">
    <property type="entry name" value="Mandel_Rmase/mucon_lact_enz_CS"/>
</dbReference>
<proteinExistence type="inferred from homology"/>
<dbReference type="SUPFAM" id="SSF51604">
    <property type="entry name" value="Enolase C-terminal domain-like"/>
    <property type="match status" value="1"/>
</dbReference>
<evidence type="ECO:0000313" key="8">
    <source>
        <dbReference type="Proteomes" id="UP000309544"/>
    </source>
</evidence>
<reference evidence="7 8" key="1">
    <citation type="submission" date="2019-05" db="EMBL/GenBank/DDBJ databases">
        <title>Draft Whole-Genome sequence of the green sulfur bacterium Prosthecochloris vibrioformis DSM 260.</title>
        <authorList>
            <person name="Meyer T.E."/>
            <person name="Kyndt J.A."/>
        </authorList>
    </citation>
    <scope>NUCLEOTIDE SEQUENCE [LARGE SCALE GENOMIC DNA]</scope>
    <source>
        <strain evidence="7 8">DSM 260</strain>
    </source>
</reference>
<comment type="pathway">
    <text evidence="4">Quinol/quinone metabolism; 1,4-dihydroxy-2-naphthoate biosynthesis; 1,4-dihydroxy-2-naphthoate from chorismate: step 4/7.</text>
</comment>
<accession>A0A5C4S3P1</accession>
<comment type="cofactor">
    <cofactor evidence="4">
        <name>a divalent metal cation</name>
        <dbReference type="ChEBI" id="CHEBI:60240"/>
    </cofactor>
</comment>
<dbReference type="GO" id="GO:0009063">
    <property type="term" value="P:amino acid catabolic process"/>
    <property type="evidence" value="ECO:0007669"/>
    <property type="project" value="InterPro"/>
</dbReference>
<dbReference type="InterPro" id="IPR036849">
    <property type="entry name" value="Enolase-like_C_sf"/>
</dbReference>
<dbReference type="CDD" id="cd03320">
    <property type="entry name" value="OSBS"/>
    <property type="match status" value="1"/>
</dbReference>
<dbReference type="SUPFAM" id="SSF54826">
    <property type="entry name" value="Enolase N-terminal domain-like"/>
    <property type="match status" value="1"/>
</dbReference>
<protein>
    <recommendedName>
        <fullName evidence="4 5">o-succinylbenzoate synthase</fullName>
        <shortName evidence="4">OSB synthase</shortName>
        <shortName evidence="4">OSBS</shortName>
        <ecNumber evidence="4 5">4.2.1.113</ecNumber>
    </recommendedName>
    <alternativeName>
        <fullName evidence="4">4-(2'-carboxyphenyl)-4-oxybutyric acid synthase</fullName>
    </alternativeName>
    <alternativeName>
        <fullName evidence="4">o-succinylbenzoic acid synthase</fullName>
    </alternativeName>
</protein>
<evidence type="ECO:0000256" key="3">
    <source>
        <dbReference type="ARBA" id="ARBA00023239"/>
    </source>
</evidence>
<dbReference type="PANTHER" id="PTHR48073:SF2">
    <property type="entry name" value="O-SUCCINYLBENZOATE SYNTHASE"/>
    <property type="match status" value="1"/>
</dbReference>
<dbReference type="Pfam" id="PF21508">
    <property type="entry name" value="MenC_N"/>
    <property type="match status" value="1"/>
</dbReference>
<feature type="binding site" evidence="4">
    <location>
        <position position="187"/>
    </location>
    <ligand>
        <name>Mg(2+)</name>
        <dbReference type="ChEBI" id="CHEBI:18420"/>
    </ligand>
</feature>
<evidence type="ECO:0000313" key="7">
    <source>
        <dbReference type="EMBL" id="TNJ37925.1"/>
    </source>
</evidence>
<dbReference type="PANTHER" id="PTHR48073">
    <property type="entry name" value="O-SUCCINYLBENZOATE SYNTHASE-RELATED"/>
    <property type="match status" value="1"/>
</dbReference>
<keyword evidence="4" id="KW-0474">Menaquinone biosynthesis</keyword>
<comment type="pathway">
    <text evidence="4">Quinol/quinone metabolism; menaquinone biosynthesis.</text>
</comment>
<dbReference type="NCBIfam" id="TIGR01927">
    <property type="entry name" value="menC_gam_Gplu"/>
    <property type="match status" value="1"/>
</dbReference>
<feature type="active site" description="Proton donor" evidence="4">
    <location>
        <position position="158"/>
    </location>
</feature>
<dbReference type="Proteomes" id="UP000309544">
    <property type="component" value="Unassembled WGS sequence"/>
</dbReference>
<keyword evidence="1 4" id="KW-0479">Metal-binding</keyword>
<evidence type="ECO:0000256" key="2">
    <source>
        <dbReference type="ARBA" id="ARBA00022842"/>
    </source>
</evidence>
<evidence type="ECO:0000259" key="6">
    <source>
        <dbReference type="SMART" id="SM00922"/>
    </source>
</evidence>
<dbReference type="GO" id="GO:0000287">
    <property type="term" value="F:magnesium ion binding"/>
    <property type="evidence" value="ECO:0007669"/>
    <property type="project" value="UniProtKB-UniRule"/>
</dbReference>